<dbReference type="GO" id="GO:0016853">
    <property type="term" value="F:isomerase activity"/>
    <property type="evidence" value="ECO:0007669"/>
    <property type="project" value="UniProtKB-KW"/>
</dbReference>
<protein>
    <submittedName>
        <fullName evidence="2">Predicted dithiol-disulfide isomerase, DsbA family</fullName>
    </submittedName>
</protein>
<evidence type="ECO:0000313" key="2">
    <source>
        <dbReference type="EMBL" id="SFF67826.1"/>
    </source>
</evidence>
<dbReference type="Gene3D" id="3.40.30.10">
    <property type="entry name" value="Glutaredoxin"/>
    <property type="match status" value="1"/>
</dbReference>
<dbReference type="STRING" id="35752.SAMN05421541_117150"/>
<dbReference type="PANTHER" id="PTHR13887:SF41">
    <property type="entry name" value="THIOREDOXIN SUPERFAMILY PROTEIN"/>
    <property type="match status" value="1"/>
</dbReference>
<proteinExistence type="predicted"/>
<feature type="domain" description="DSBA-like thioredoxin" evidence="1">
    <location>
        <begin position="3"/>
        <end position="200"/>
    </location>
</feature>
<dbReference type="SUPFAM" id="SSF52833">
    <property type="entry name" value="Thioredoxin-like"/>
    <property type="match status" value="1"/>
</dbReference>
<dbReference type="Proteomes" id="UP000199645">
    <property type="component" value="Unassembled WGS sequence"/>
</dbReference>
<accession>A0A1I2KSC8</accession>
<dbReference type="PANTHER" id="PTHR13887">
    <property type="entry name" value="GLUTATHIONE S-TRANSFERASE KAPPA"/>
    <property type="match status" value="1"/>
</dbReference>
<dbReference type="GO" id="GO:0016491">
    <property type="term" value="F:oxidoreductase activity"/>
    <property type="evidence" value="ECO:0007669"/>
    <property type="project" value="InterPro"/>
</dbReference>
<keyword evidence="3" id="KW-1185">Reference proteome</keyword>
<dbReference type="InterPro" id="IPR001853">
    <property type="entry name" value="DSBA-like_thioredoxin_dom"/>
</dbReference>
<dbReference type="InterPro" id="IPR036249">
    <property type="entry name" value="Thioredoxin-like_sf"/>
</dbReference>
<dbReference type="EMBL" id="FONV01000017">
    <property type="protein sequence ID" value="SFF67826.1"/>
    <property type="molecule type" value="Genomic_DNA"/>
</dbReference>
<dbReference type="CDD" id="cd03024">
    <property type="entry name" value="DsbA_FrnE"/>
    <property type="match status" value="1"/>
</dbReference>
<dbReference type="OrthoDB" id="9799122at2"/>
<dbReference type="Pfam" id="PF01323">
    <property type="entry name" value="DSBA"/>
    <property type="match status" value="1"/>
</dbReference>
<reference evidence="2 3" key="1">
    <citation type="submission" date="2016-10" db="EMBL/GenBank/DDBJ databases">
        <authorList>
            <person name="de Groot N.N."/>
        </authorList>
    </citation>
    <scope>NUCLEOTIDE SEQUENCE [LARGE SCALE GENOMIC DNA]</scope>
    <source>
        <strain evidence="2 3">DSM 43019</strain>
    </source>
</reference>
<sequence length="213" mass="22691">MDIQVWSDVTCPWCYIGKARLERALRLFDGAVTVTYRAYQLNAAPVPEPIPVRQVMTETLGGPERAEELFTRVTAMAASEGLRLDFDRAVAANTFAAHRLIAWAATQDRQADMLDALQRAHFSEGIDIGSLLAIAGVAGSIGLDSAAALAHLESEAATIAVNTDIEEARALGISSVPTFVIDGKYALPGAHDTATLLSALEEIARRESANAGL</sequence>
<gene>
    <name evidence="2" type="ORF">SAMN05421541_117150</name>
</gene>
<dbReference type="RefSeq" id="WP_093620783.1">
    <property type="nucleotide sequence ID" value="NZ_BOMT01000081.1"/>
</dbReference>
<evidence type="ECO:0000259" key="1">
    <source>
        <dbReference type="Pfam" id="PF01323"/>
    </source>
</evidence>
<organism evidence="2 3">
    <name type="scientific">Actinoplanes philippinensis</name>
    <dbReference type="NCBI Taxonomy" id="35752"/>
    <lineage>
        <taxon>Bacteria</taxon>
        <taxon>Bacillati</taxon>
        <taxon>Actinomycetota</taxon>
        <taxon>Actinomycetes</taxon>
        <taxon>Micromonosporales</taxon>
        <taxon>Micromonosporaceae</taxon>
        <taxon>Actinoplanes</taxon>
    </lineage>
</organism>
<evidence type="ECO:0000313" key="3">
    <source>
        <dbReference type="Proteomes" id="UP000199645"/>
    </source>
</evidence>
<keyword evidence="2" id="KW-0413">Isomerase</keyword>
<name>A0A1I2KSC8_9ACTN</name>
<dbReference type="AlphaFoldDB" id="A0A1I2KSC8"/>